<dbReference type="SUPFAM" id="SSF46548">
    <property type="entry name" value="alpha-helical ferredoxin"/>
    <property type="match status" value="2"/>
</dbReference>
<dbReference type="InterPro" id="IPR036249">
    <property type="entry name" value="Thioredoxin-like_sf"/>
</dbReference>
<dbReference type="SUPFAM" id="SSF142019">
    <property type="entry name" value="Nqo1 FMN-binding domain-like"/>
    <property type="match status" value="1"/>
</dbReference>
<dbReference type="RefSeq" id="WP_044348738.1">
    <property type="nucleotide sequence ID" value="NZ_AZAC01000014.1"/>
</dbReference>
<organism evidence="8 9">
    <name type="scientific">Dethiosulfatarculus sandiegensis</name>
    <dbReference type="NCBI Taxonomy" id="1429043"/>
    <lineage>
        <taxon>Bacteria</taxon>
        <taxon>Pseudomonadati</taxon>
        <taxon>Thermodesulfobacteriota</taxon>
        <taxon>Desulfarculia</taxon>
        <taxon>Desulfarculales</taxon>
        <taxon>Desulfarculaceae</taxon>
        <taxon>Dethiosulfatarculus</taxon>
    </lineage>
</organism>
<feature type="domain" description="NADH-ubiquinone oxidoreductase 51kDa subunit iron-sulphur binding" evidence="7">
    <location>
        <begin position="460"/>
        <end position="505"/>
    </location>
</feature>
<dbReference type="OrthoDB" id="9805533at2"/>
<sequence>MERLASVRDLERLRQSLSLFEDKKGITVNVCVDTGCAALGAVRIFEQFKSELDKRKLNNKIELKPTGCPGFCQRGPLVVINPQDIFYQQVAPEDVNDIIDQTLLQYNILGRLLYPDPRTDKRYIYSSEVPFYAKQKRLVMADNGIIDPNSMEDYLKRGGYEALARVLSKMGPEEVIDEVEKAGLRGRGGAGFPTGTKWRFCRQSPGEEKYLICNADEGDPGAFMDRTLLEGNPHLVLEGMIIGGYAMGSQEGYVYVRAEYPTAIRHLETALAQCRDLGLLGEDILGSGFDFNISLKVGAGAFVCGEETALMRSIEGERGMPRLRPPFPAQSGLWGKPTNINNVETWANVRQIIVNGWETFHSIGNESSKGTKIFSLTGRINNTGLVEVPMGITLREVINDIGGGIPKGRKFKAAQMGGPAGGCIPARFQDLPIDYESLKSVGSMMGSGGMIILDENTCMVDLAKFFLTFTQSESCGECFPCRLGTKQMLSILTRITSGQGKPGDIETLLEIGETVRDSSLCGLGQGCANPVLSTIKYFREEYETHIKELKCPAAACDAMVISACQHACPAGIDVPNYVAAVARGDHERAVAIIRERNPFAAVCGRICVHPCEMKCRRGELDEPVAIRALKRHATDRVRKKGPEHLAPYPITQKKQAAVVGAGPAGLTCAYFLRKMGYKTTVFEAKDRAGGMLSVTVPEFRLPRPIIEQDIDYIQKRGVEIRFNAPIDKNNSVHHLLEQGFDAVFIAAGAQAARTVGIPGEEAHPQGLYYGLDFLSQVKAGSPPPLGERVLVIGGGNVAVDVARTCRRLGAPEVRMICLEARDEMPAWEKEVEEALSEGIMLENSWGPRQLVISSQKVTGVEFMACTRVFDMEGRFNPAYEDQVRQKFACDTLLISIGQAPDLSFLSEDEGLERAVWGTLQVDENTLATNIPQIFAGGDFTTGPTFVIRAVASGRRAALAIAKYLKGDETRVEIPDEKSSLGQDDQLLSQQEAETPLTGRVPITIEEARERVRDFREVESGYSEEQARSEARRCLRCDLEGE</sequence>
<dbReference type="InterPro" id="IPR037207">
    <property type="entry name" value="Nuop51_4Fe4S-bd_sf"/>
</dbReference>
<gene>
    <name evidence="8" type="ORF">X474_11705</name>
</gene>
<dbReference type="PRINTS" id="PR00368">
    <property type="entry name" value="FADPNR"/>
</dbReference>
<dbReference type="FunFam" id="3.40.50.11540:FF:000001">
    <property type="entry name" value="NADH dehydrogenase [ubiquinone] flavoprotein 1, mitochondrial"/>
    <property type="match status" value="1"/>
</dbReference>
<dbReference type="InterPro" id="IPR023753">
    <property type="entry name" value="FAD/NAD-binding_dom"/>
</dbReference>
<dbReference type="InterPro" id="IPR037225">
    <property type="entry name" value="Nuo51_FMN-bd_sf"/>
</dbReference>
<dbReference type="EMBL" id="AZAC01000014">
    <property type="protein sequence ID" value="KIX13656.1"/>
    <property type="molecule type" value="Genomic_DNA"/>
</dbReference>
<reference evidence="8 9" key="1">
    <citation type="submission" date="2013-11" db="EMBL/GenBank/DDBJ databases">
        <title>Metagenomic analysis of a methanogenic consortium involved in long chain n-alkane degradation.</title>
        <authorList>
            <person name="Davidova I.A."/>
            <person name="Callaghan A.V."/>
            <person name="Wawrik B."/>
            <person name="Pruitt S."/>
            <person name="Marks C."/>
            <person name="Duncan K.E."/>
            <person name="Suflita J.M."/>
        </authorList>
    </citation>
    <scope>NUCLEOTIDE SEQUENCE [LARGE SCALE GENOMIC DNA]</scope>
    <source>
        <strain evidence="8 9">SPR</strain>
    </source>
</reference>
<evidence type="ECO:0000256" key="1">
    <source>
        <dbReference type="ARBA" id="ARBA00007523"/>
    </source>
</evidence>
<dbReference type="Gene3D" id="6.10.250.1450">
    <property type="match status" value="1"/>
</dbReference>
<dbReference type="GO" id="GO:0010181">
    <property type="term" value="F:FMN binding"/>
    <property type="evidence" value="ECO:0007669"/>
    <property type="project" value="InterPro"/>
</dbReference>
<dbReference type="NCBIfam" id="NF010120">
    <property type="entry name" value="PRK13596.1"/>
    <property type="match status" value="1"/>
</dbReference>
<dbReference type="SMART" id="SM00928">
    <property type="entry name" value="NADH_4Fe-4S"/>
    <property type="match status" value="1"/>
</dbReference>
<keyword evidence="4" id="KW-0408">Iron</keyword>
<evidence type="ECO:0000259" key="7">
    <source>
        <dbReference type="SMART" id="SM00928"/>
    </source>
</evidence>
<dbReference type="InterPro" id="IPR019554">
    <property type="entry name" value="Soluble_ligand-bd"/>
</dbReference>
<dbReference type="GO" id="GO:0046872">
    <property type="term" value="F:metal ion binding"/>
    <property type="evidence" value="ECO:0007669"/>
    <property type="project" value="UniProtKB-KW"/>
</dbReference>
<dbReference type="SUPFAM" id="SSF140490">
    <property type="entry name" value="Nqo1C-terminal domain-like"/>
    <property type="match status" value="1"/>
</dbReference>
<dbReference type="InterPro" id="IPR011538">
    <property type="entry name" value="Nuo51_FMN-bd"/>
</dbReference>
<dbReference type="InterPro" id="IPR036188">
    <property type="entry name" value="FAD/NAD-bd_sf"/>
</dbReference>
<keyword evidence="3" id="KW-0479">Metal-binding</keyword>
<accession>A0A0D2JD32</accession>
<evidence type="ECO:0000256" key="3">
    <source>
        <dbReference type="ARBA" id="ARBA00022723"/>
    </source>
</evidence>
<dbReference type="GO" id="GO:0008137">
    <property type="term" value="F:NADH dehydrogenase (ubiquinone) activity"/>
    <property type="evidence" value="ECO:0007669"/>
    <property type="project" value="InterPro"/>
</dbReference>
<dbReference type="Pfam" id="PF07992">
    <property type="entry name" value="Pyr_redox_2"/>
    <property type="match status" value="1"/>
</dbReference>
<dbReference type="Gene3D" id="3.50.50.60">
    <property type="entry name" value="FAD/NAD(P)-binding domain"/>
    <property type="match status" value="2"/>
</dbReference>
<dbReference type="InterPro" id="IPR028261">
    <property type="entry name" value="DPD_II"/>
</dbReference>
<dbReference type="Pfam" id="PF10589">
    <property type="entry name" value="NADH_4Fe-4S"/>
    <property type="match status" value="1"/>
</dbReference>
<evidence type="ECO:0000256" key="5">
    <source>
        <dbReference type="ARBA" id="ARBA00023014"/>
    </source>
</evidence>
<evidence type="ECO:0000256" key="6">
    <source>
        <dbReference type="SAM" id="MobiDB-lite"/>
    </source>
</evidence>
<dbReference type="Pfam" id="PF01257">
    <property type="entry name" value="2Fe-2S_thioredx"/>
    <property type="match status" value="1"/>
</dbReference>
<dbReference type="FunFam" id="1.20.1440.230:FF:000001">
    <property type="entry name" value="Mitochondrial NADH dehydrogenase flavoprotein 1"/>
    <property type="match status" value="1"/>
</dbReference>
<dbReference type="GO" id="GO:0051539">
    <property type="term" value="F:4 iron, 4 sulfur cluster binding"/>
    <property type="evidence" value="ECO:0007669"/>
    <property type="project" value="UniProtKB-KW"/>
</dbReference>
<dbReference type="Proteomes" id="UP000032233">
    <property type="component" value="Unassembled WGS sequence"/>
</dbReference>
<dbReference type="Gene3D" id="3.10.20.600">
    <property type="match status" value="1"/>
</dbReference>
<protein>
    <submittedName>
        <fullName evidence="8">NADH dehydrogenase</fullName>
    </submittedName>
</protein>
<dbReference type="CDD" id="cd02980">
    <property type="entry name" value="TRX_Fd_family"/>
    <property type="match status" value="1"/>
</dbReference>
<dbReference type="STRING" id="1429043.X474_11705"/>
<dbReference type="Gene3D" id="3.40.50.11540">
    <property type="entry name" value="NADH-ubiquinone oxidoreductase 51kDa subunit"/>
    <property type="match status" value="1"/>
</dbReference>
<feature type="region of interest" description="Disordered" evidence="6">
    <location>
        <begin position="975"/>
        <end position="998"/>
    </location>
</feature>
<dbReference type="FunCoup" id="A0A0D2JD32">
    <property type="interactions" value="448"/>
</dbReference>
<evidence type="ECO:0000256" key="4">
    <source>
        <dbReference type="ARBA" id="ARBA00023004"/>
    </source>
</evidence>
<dbReference type="Gene3D" id="3.40.30.10">
    <property type="entry name" value="Glutaredoxin"/>
    <property type="match status" value="1"/>
</dbReference>
<keyword evidence="2" id="KW-0004">4Fe-4S</keyword>
<feature type="compositionally biased region" description="Low complexity" evidence="6">
    <location>
        <begin position="979"/>
        <end position="990"/>
    </location>
</feature>
<evidence type="ECO:0000313" key="8">
    <source>
        <dbReference type="EMBL" id="KIX13656.1"/>
    </source>
</evidence>
<comment type="similarity">
    <text evidence="1">Belongs to the complex I 51 kDa subunit family.</text>
</comment>
<dbReference type="PANTHER" id="PTHR43578:SF3">
    <property type="entry name" value="NADH-QUINONE OXIDOREDUCTASE SUBUNIT F"/>
    <property type="match status" value="1"/>
</dbReference>
<dbReference type="InterPro" id="IPR019575">
    <property type="entry name" value="Nuop51_4Fe4S-bd"/>
</dbReference>
<dbReference type="PROSITE" id="PS00645">
    <property type="entry name" value="COMPLEX1_51K_2"/>
    <property type="match status" value="1"/>
</dbReference>
<evidence type="ECO:0000313" key="9">
    <source>
        <dbReference type="Proteomes" id="UP000032233"/>
    </source>
</evidence>
<dbReference type="Pfam" id="PF01512">
    <property type="entry name" value="Complex1_51K"/>
    <property type="match status" value="1"/>
</dbReference>
<comment type="caution">
    <text evidence="8">The sequence shown here is derived from an EMBL/GenBank/DDBJ whole genome shotgun (WGS) entry which is preliminary data.</text>
</comment>
<keyword evidence="9" id="KW-1185">Reference proteome</keyword>
<keyword evidence="5" id="KW-0411">Iron-sulfur</keyword>
<dbReference type="InParanoid" id="A0A0D2JD32"/>
<dbReference type="Pfam" id="PF10531">
    <property type="entry name" value="SLBB"/>
    <property type="match status" value="1"/>
</dbReference>
<dbReference type="Gene3D" id="1.20.1440.230">
    <property type="entry name" value="NADH-ubiquinone oxidoreductase 51kDa subunit, iron-sulphur binding domain"/>
    <property type="match status" value="1"/>
</dbReference>
<name>A0A0D2JD32_9BACT</name>
<dbReference type="SUPFAM" id="SSF51971">
    <property type="entry name" value="Nucleotide-binding domain"/>
    <property type="match status" value="2"/>
</dbReference>
<dbReference type="GO" id="GO:0016491">
    <property type="term" value="F:oxidoreductase activity"/>
    <property type="evidence" value="ECO:0007669"/>
    <property type="project" value="InterPro"/>
</dbReference>
<dbReference type="SUPFAM" id="SSF142984">
    <property type="entry name" value="Nqo1 middle domain-like"/>
    <property type="match status" value="1"/>
</dbReference>
<proteinExistence type="inferred from homology"/>
<dbReference type="AlphaFoldDB" id="A0A0D2JD32"/>
<dbReference type="Pfam" id="PF14691">
    <property type="entry name" value="Fer4_20"/>
    <property type="match status" value="1"/>
</dbReference>
<dbReference type="PRINTS" id="PR00469">
    <property type="entry name" value="PNDRDTASEII"/>
</dbReference>
<dbReference type="SUPFAM" id="SSF52833">
    <property type="entry name" value="Thioredoxin-like"/>
    <property type="match status" value="1"/>
</dbReference>
<evidence type="ECO:0000256" key="2">
    <source>
        <dbReference type="ARBA" id="ARBA00022485"/>
    </source>
</evidence>
<dbReference type="InterPro" id="IPR001949">
    <property type="entry name" value="NADH-UbQ_OxRdtase_51kDa_CS"/>
</dbReference>
<dbReference type="PANTHER" id="PTHR43578">
    <property type="entry name" value="NADH-QUINONE OXIDOREDUCTASE SUBUNIT F"/>
    <property type="match status" value="1"/>
</dbReference>
<dbReference type="PATRIC" id="fig|1429043.3.peg.2489"/>